<comment type="caution">
    <text evidence="2">The sequence shown here is derived from an EMBL/GenBank/DDBJ whole genome shotgun (WGS) entry which is preliminary data.</text>
</comment>
<protein>
    <recommendedName>
        <fullName evidence="4">Ricin B lectin domain-containing protein</fullName>
    </recommendedName>
</protein>
<dbReference type="Proteomes" id="UP001153069">
    <property type="component" value="Unassembled WGS sequence"/>
</dbReference>
<dbReference type="EMBL" id="CAICTM010001332">
    <property type="protein sequence ID" value="CAB9522727.1"/>
    <property type="molecule type" value="Genomic_DNA"/>
</dbReference>
<accession>A0A9N8EJB5</accession>
<dbReference type="AlphaFoldDB" id="A0A9N8EJB5"/>
<keyword evidence="3" id="KW-1185">Reference proteome</keyword>
<gene>
    <name evidence="2" type="ORF">SEMRO_1334_G263830.1</name>
</gene>
<feature type="signal peptide" evidence="1">
    <location>
        <begin position="1"/>
        <end position="17"/>
    </location>
</feature>
<keyword evidence="1" id="KW-0732">Signal</keyword>
<evidence type="ECO:0000256" key="1">
    <source>
        <dbReference type="SAM" id="SignalP"/>
    </source>
</evidence>
<dbReference type="PROSITE" id="PS50231">
    <property type="entry name" value="RICIN_B_LECTIN"/>
    <property type="match status" value="2"/>
</dbReference>
<organism evidence="2 3">
    <name type="scientific">Seminavis robusta</name>
    <dbReference type="NCBI Taxonomy" id="568900"/>
    <lineage>
        <taxon>Eukaryota</taxon>
        <taxon>Sar</taxon>
        <taxon>Stramenopiles</taxon>
        <taxon>Ochrophyta</taxon>
        <taxon>Bacillariophyta</taxon>
        <taxon>Bacillariophyceae</taxon>
        <taxon>Bacillariophycidae</taxon>
        <taxon>Naviculales</taxon>
        <taxon>Naviculaceae</taxon>
        <taxon>Seminavis</taxon>
    </lineage>
</organism>
<proteinExistence type="predicted"/>
<dbReference type="Gene3D" id="2.80.10.50">
    <property type="match status" value="1"/>
</dbReference>
<reference evidence="2" key="1">
    <citation type="submission" date="2020-06" db="EMBL/GenBank/DDBJ databases">
        <authorList>
            <consortium name="Plant Systems Biology data submission"/>
        </authorList>
    </citation>
    <scope>NUCLEOTIDE SEQUENCE</scope>
    <source>
        <strain evidence="2">D6</strain>
    </source>
</reference>
<feature type="chain" id="PRO_5040384787" description="Ricin B lectin domain-containing protein" evidence="1">
    <location>
        <begin position="18"/>
        <end position="332"/>
    </location>
</feature>
<sequence length="332" mass="36418">MVFKIVCSLLLLVSVSANDYFQLRAAGGGCIGRPSASAGRELLLKSCDFSDPTVMWRWDMYGRFHSQVNDGECIQAEQSPDILLGPDFLEKGTQMYVKPCKEGAGTVFQSFDDDWEFAGLTGPLFLNIRPDLCMTHFGAVPVIGESRIMLSDCASLGSTRGEGWTAFFPSYFVLTSYSGGCIARRSNGNDELFLQRCTGNDPNIQWRIDDMGRLRSMAADNECMQVEQRPDILAGPQALEGGTSVYVKPCGGLIKDDFQIFNTLFPIPLVYPPEISGPLSLISRPDLCVVHFGATPTIGQSRIMVLECDALGGNRALGWMPDNPCNYPPFCL</sequence>
<name>A0A9N8EJB5_9STRA</name>
<evidence type="ECO:0000313" key="3">
    <source>
        <dbReference type="Proteomes" id="UP001153069"/>
    </source>
</evidence>
<dbReference type="SUPFAM" id="SSF50370">
    <property type="entry name" value="Ricin B-like lectins"/>
    <property type="match status" value="1"/>
</dbReference>
<dbReference type="InterPro" id="IPR035992">
    <property type="entry name" value="Ricin_B-like_lectins"/>
</dbReference>
<evidence type="ECO:0000313" key="2">
    <source>
        <dbReference type="EMBL" id="CAB9522727.1"/>
    </source>
</evidence>
<evidence type="ECO:0008006" key="4">
    <source>
        <dbReference type="Google" id="ProtNLM"/>
    </source>
</evidence>